<dbReference type="PANTHER" id="PTHR48109">
    <property type="entry name" value="DIHYDROOROTATE DEHYDROGENASE (QUINONE), MITOCHONDRIAL-RELATED"/>
    <property type="match status" value="1"/>
</dbReference>
<dbReference type="Pfam" id="PF01180">
    <property type="entry name" value="DHO_dh"/>
    <property type="match status" value="1"/>
</dbReference>
<dbReference type="AlphaFoldDB" id="A0A9X2F7U7"/>
<dbReference type="GO" id="GO:0004152">
    <property type="term" value="F:dihydroorotate dehydrogenase activity"/>
    <property type="evidence" value="ECO:0007669"/>
    <property type="project" value="InterPro"/>
</dbReference>
<keyword evidence="5" id="KW-0665">Pyrimidine biosynthesis</keyword>
<proteinExistence type="predicted"/>
<organism evidence="8 9">
    <name type="scientific">Aeoliella straminimaris</name>
    <dbReference type="NCBI Taxonomy" id="2954799"/>
    <lineage>
        <taxon>Bacteria</taxon>
        <taxon>Pseudomonadati</taxon>
        <taxon>Planctomycetota</taxon>
        <taxon>Planctomycetia</taxon>
        <taxon>Pirellulales</taxon>
        <taxon>Lacipirellulaceae</taxon>
        <taxon>Aeoliella</taxon>
    </lineage>
</organism>
<dbReference type="GO" id="GO:0006207">
    <property type="term" value="P:'de novo' pyrimidine nucleobase biosynthetic process"/>
    <property type="evidence" value="ECO:0007669"/>
    <property type="project" value="TreeGrafter"/>
</dbReference>
<keyword evidence="6" id="KW-0560">Oxidoreductase</keyword>
<reference evidence="8" key="1">
    <citation type="submission" date="2022-06" db="EMBL/GenBank/DDBJ databases">
        <title>Aeoliella straminimaris, a novel planctomycete from sediments.</title>
        <authorList>
            <person name="Vitorino I.R."/>
            <person name="Lage O.M."/>
        </authorList>
    </citation>
    <scope>NUCLEOTIDE SEQUENCE</scope>
    <source>
        <strain evidence="8">ICT_H6.2</strain>
    </source>
</reference>
<dbReference type="InterPro" id="IPR050074">
    <property type="entry name" value="DHO_dehydrogenase"/>
</dbReference>
<protein>
    <submittedName>
        <fullName evidence="8">Dihydroorotate dehydrogenase-like protein</fullName>
    </submittedName>
</protein>
<dbReference type="PANTHER" id="PTHR48109:SF3">
    <property type="entry name" value="SLL0744 PROTEIN"/>
    <property type="match status" value="1"/>
</dbReference>
<feature type="domain" description="Dihydroorotate dehydrogenase catalytic" evidence="7">
    <location>
        <begin position="88"/>
        <end position="292"/>
    </location>
</feature>
<dbReference type="Proteomes" id="UP001155241">
    <property type="component" value="Unassembled WGS sequence"/>
</dbReference>
<gene>
    <name evidence="8" type="ORF">NG895_04910</name>
</gene>
<keyword evidence="3" id="KW-0285">Flavoprotein</keyword>
<dbReference type="RefSeq" id="WP_252851338.1">
    <property type="nucleotide sequence ID" value="NZ_JAMXLR010000020.1"/>
</dbReference>
<dbReference type="GO" id="GO:0005737">
    <property type="term" value="C:cytoplasm"/>
    <property type="evidence" value="ECO:0007669"/>
    <property type="project" value="InterPro"/>
</dbReference>
<dbReference type="InterPro" id="IPR012135">
    <property type="entry name" value="Dihydroorotate_DH_1_2"/>
</dbReference>
<dbReference type="PIRSF" id="PIRSF000164">
    <property type="entry name" value="DHO_oxidase"/>
    <property type="match status" value="1"/>
</dbReference>
<dbReference type="InterPro" id="IPR013785">
    <property type="entry name" value="Aldolase_TIM"/>
</dbReference>
<comment type="pathway">
    <text evidence="2">Pyrimidine metabolism; UMP biosynthesis via de novo pathway.</text>
</comment>
<dbReference type="NCBIfam" id="NF005741">
    <property type="entry name" value="PRK07565.1"/>
    <property type="match status" value="1"/>
</dbReference>
<evidence type="ECO:0000256" key="6">
    <source>
        <dbReference type="ARBA" id="ARBA00023002"/>
    </source>
</evidence>
<keyword evidence="9" id="KW-1185">Reference proteome</keyword>
<evidence type="ECO:0000313" key="8">
    <source>
        <dbReference type="EMBL" id="MCO6043238.1"/>
    </source>
</evidence>
<evidence type="ECO:0000256" key="4">
    <source>
        <dbReference type="ARBA" id="ARBA00022643"/>
    </source>
</evidence>
<evidence type="ECO:0000256" key="5">
    <source>
        <dbReference type="ARBA" id="ARBA00022975"/>
    </source>
</evidence>
<evidence type="ECO:0000256" key="3">
    <source>
        <dbReference type="ARBA" id="ARBA00022630"/>
    </source>
</evidence>
<comment type="caution">
    <text evidence="8">The sequence shown here is derived from an EMBL/GenBank/DDBJ whole genome shotgun (WGS) entry which is preliminary data.</text>
</comment>
<evidence type="ECO:0000256" key="1">
    <source>
        <dbReference type="ARBA" id="ARBA00001917"/>
    </source>
</evidence>
<sequence>MPVDLKTKYLGMTLKNPLAVAACAPLTGDLDMLWRLEAAGASCVVLPSLFEEQIVHEELEIAQLYDYQTESFAESLTHFPEYPDYATGPDEYLKHLESAKQALSIPVIGSLNGSSSGGWVRYARAIQEAGADAVELNIYFVPTDASMTSEQVEARYVELVSEVRKSVSIPVAVKIGSNFTSLPNFARKLVQAGASGIVLFNRYLEADIDLDTLEIKPDLVLSNRYESRVPLRWISIIRDQISVSLAATSGVHCMQGAAKLLLAGADVTMMASVLLLKGPEYLATILKDLEAWLEEKEYLSVEQMQGSMSRANCPDPSALERANYMKALRSYTPEEFMPH</sequence>
<accession>A0A9X2F7U7</accession>
<evidence type="ECO:0000256" key="2">
    <source>
        <dbReference type="ARBA" id="ARBA00004725"/>
    </source>
</evidence>
<dbReference type="InterPro" id="IPR005720">
    <property type="entry name" value="Dihydroorotate_DH_cat"/>
</dbReference>
<dbReference type="EMBL" id="JAMXLR010000020">
    <property type="protein sequence ID" value="MCO6043238.1"/>
    <property type="molecule type" value="Genomic_DNA"/>
</dbReference>
<dbReference type="SUPFAM" id="SSF51395">
    <property type="entry name" value="FMN-linked oxidoreductases"/>
    <property type="match status" value="1"/>
</dbReference>
<comment type="cofactor">
    <cofactor evidence="1">
        <name>FMN</name>
        <dbReference type="ChEBI" id="CHEBI:58210"/>
    </cofactor>
</comment>
<keyword evidence="4" id="KW-0288">FMN</keyword>
<dbReference type="GO" id="GO:0006222">
    <property type="term" value="P:UMP biosynthetic process"/>
    <property type="evidence" value="ECO:0007669"/>
    <property type="project" value="InterPro"/>
</dbReference>
<evidence type="ECO:0000313" key="9">
    <source>
        <dbReference type="Proteomes" id="UP001155241"/>
    </source>
</evidence>
<name>A0A9X2F7U7_9BACT</name>
<dbReference type="CDD" id="cd04739">
    <property type="entry name" value="DHOD_like"/>
    <property type="match status" value="1"/>
</dbReference>
<evidence type="ECO:0000259" key="7">
    <source>
        <dbReference type="Pfam" id="PF01180"/>
    </source>
</evidence>
<dbReference type="Gene3D" id="3.20.20.70">
    <property type="entry name" value="Aldolase class I"/>
    <property type="match status" value="1"/>
</dbReference>